<feature type="region of interest" description="Disordered" evidence="1">
    <location>
        <begin position="62"/>
        <end position="152"/>
    </location>
</feature>
<feature type="region of interest" description="Disordered" evidence="1">
    <location>
        <begin position="1"/>
        <end position="50"/>
    </location>
</feature>
<dbReference type="EMBL" id="CAUYUJ010015386">
    <property type="protein sequence ID" value="CAK0853274.1"/>
    <property type="molecule type" value="Genomic_DNA"/>
</dbReference>
<proteinExistence type="predicted"/>
<sequence>MFAHPETRRGSSRRPAPKADGTLASDRQRPRQGLHDPGAKTIASSRRAPTREIIVLHIPDYTCTASFQHPLKATRRRGGGRVRSGGRQREARGEKRGGEGEWGREVGEPPRKHHTQALEGHHGRTGGLRRAGGAKTEEAGRHRGRGGRTGEY</sequence>
<feature type="compositionally biased region" description="Basic and acidic residues" evidence="1">
    <location>
        <begin position="26"/>
        <end position="38"/>
    </location>
</feature>
<reference evidence="2" key="1">
    <citation type="submission" date="2023-10" db="EMBL/GenBank/DDBJ databases">
        <authorList>
            <person name="Chen Y."/>
            <person name="Shah S."/>
            <person name="Dougan E. K."/>
            <person name="Thang M."/>
            <person name="Chan C."/>
        </authorList>
    </citation>
    <scope>NUCLEOTIDE SEQUENCE [LARGE SCALE GENOMIC DNA]</scope>
</reference>
<protein>
    <submittedName>
        <fullName evidence="2">Uncharacterized protein</fullName>
    </submittedName>
</protein>
<feature type="compositionally biased region" description="Basic residues" evidence="1">
    <location>
        <begin position="72"/>
        <end position="86"/>
    </location>
</feature>
<organism evidence="2 3">
    <name type="scientific">Prorocentrum cordatum</name>
    <dbReference type="NCBI Taxonomy" id="2364126"/>
    <lineage>
        <taxon>Eukaryota</taxon>
        <taxon>Sar</taxon>
        <taxon>Alveolata</taxon>
        <taxon>Dinophyceae</taxon>
        <taxon>Prorocentrales</taxon>
        <taxon>Prorocentraceae</taxon>
        <taxon>Prorocentrum</taxon>
    </lineage>
</organism>
<accession>A0ABN9U382</accession>
<comment type="caution">
    <text evidence="2">The sequence shown here is derived from an EMBL/GenBank/DDBJ whole genome shotgun (WGS) entry which is preliminary data.</text>
</comment>
<keyword evidence="3" id="KW-1185">Reference proteome</keyword>
<dbReference type="Proteomes" id="UP001189429">
    <property type="component" value="Unassembled WGS sequence"/>
</dbReference>
<evidence type="ECO:0000313" key="2">
    <source>
        <dbReference type="EMBL" id="CAK0853274.1"/>
    </source>
</evidence>
<gene>
    <name evidence="2" type="ORF">PCOR1329_LOCUS44813</name>
</gene>
<name>A0ABN9U382_9DINO</name>
<feature type="compositionally biased region" description="Basic and acidic residues" evidence="1">
    <location>
        <begin position="87"/>
        <end position="110"/>
    </location>
</feature>
<evidence type="ECO:0000313" key="3">
    <source>
        <dbReference type="Proteomes" id="UP001189429"/>
    </source>
</evidence>
<evidence type="ECO:0000256" key="1">
    <source>
        <dbReference type="SAM" id="MobiDB-lite"/>
    </source>
</evidence>